<evidence type="ECO:0000256" key="11">
    <source>
        <dbReference type="ARBA" id="ARBA00074367"/>
    </source>
</evidence>
<comment type="similarity">
    <text evidence="3">Belongs to the ELOF1 family.</text>
</comment>
<evidence type="ECO:0000256" key="7">
    <source>
        <dbReference type="ARBA" id="ARBA00022833"/>
    </source>
</evidence>
<evidence type="ECO:0000256" key="1">
    <source>
        <dbReference type="ARBA" id="ARBA00003357"/>
    </source>
</evidence>
<dbReference type="Gene3D" id="2.20.25.190">
    <property type="match status" value="1"/>
</dbReference>
<dbReference type="Gene3D" id="1.10.287.110">
    <property type="entry name" value="DnaJ domain"/>
    <property type="match status" value="1"/>
</dbReference>
<dbReference type="SUPFAM" id="SSF57667">
    <property type="entry name" value="beta-beta-alpha zinc fingers"/>
    <property type="match status" value="1"/>
</dbReference>
<dbReference type="SMART" id="SM00451">
    <property type="entry name" value="ZnF_U1"/>
    <property type="match status" value="1"/>
</dbReference>
<evidence type="ECO:0000256" key="4">
    <source>
        <dbReference type="ARBA" id="ARBA00014973"/>
    </source>
</evidence>
<dbReference type="Pfam" id="PF21884">
    <property type="entry name" value="ZUO1-like_ZHD"/>
    <property type="match status" value="1"/>
</dbReference>
<dbReference type="Pfam" id="PF12171">
    <property type="entry name" value="zf-C2H2_jaz"/>
    <property type="match status" value="1"/>
</dbReference>
<evidence type="ECO:0000256" key="5">
    <source>
        <dbReference type="ARBA" id="ARBA00022723"/>
    </source>
</evidence>
<keyword evidence="6" id="KW-0863">Zinc-finger</keyword>
<name>A0A816KPU8_9BILA</name>
<dbReference type="InterPro" id="IPR022755">
    <property type="entry name" value="Znf_C2H2_jaz"/>
</dbReference>
<dbReference type="GO" id="GO:0005634">
    <property type="term" value="C:nucleus"/>
    <property type="evidence" value="ECO:0007669"/>
    <property type="project" value="UniProtKB-SubCell"/>
</dbReference>
<feature type="compositionally biased region" description="Basic residues" evidence="13">
    <location>
        <begin position="374"/>
        <end position="384"/>
    </location>
</feature>
<dbReference type="SMART" id="SM00271">
    <property type="entry name" value="DnaJ"/>
    <property type="match status" value="1"/>
</dbReference>
<sequence>MQCHYEVLGVSQTATEEELKKAYKKLALQWHPDKNPDRIAEAKQHFLEIRAAYEVLSDPRERAWYDAHRDVMLKKGSGLDYEDDTINIFPFFTSSCYQGYNDSETGFYTVYNKLFKDIAEQDLKASSDKKFDIPMFGTAESDYEEIVGPFYAYWSNYCTLRSYVWKEEHDTHDAMDRRVRRLMEQENKKLRDKAKKERNEEVRELIAFVKKRDKRIQLRKIYLEELATQKKRADAERRNREKQKKLEELAQYKESQWMSFEEFEKQLDDLEKTVKTNFEESNHDDSKDENDNDDDSIDDIKELYCVACNKSFKSDKAFLNHENSRKHKEFVQIMKAHIQQENEQLSLDNPEQVNLTNDDYDEIVQLPAYNQPSKSKKKKKKQRRNNKDGDSSGDDTEEMKQQLEEELLPQEDNQQEKQDEEASTVTTTTSKKSKTKSTTEALVENDETSQLPIIVQCFVCKEEFLTRNALFKHIKELDHAKPIQVKAEVKNSNKTEMGKRKSKRKPPQKQKNIVALSVVFPCPFCSHDRSCEVKIDRKANVGSIECRMCRESYSTTIHYLSEAVDVYNSWIDACEEQNRD</sequence>
<dbReference type="InterPro" id="IPR036869">
    <property type="entry name" value="J_dom_sf"/>
</dbReference>
<protein>
    <recommendedName>
        <fullName evidence="11">DnaJ homolog subfamily C member 21</fullName>
    </recommendedName>
    <alternativeName>
        <fullName evidence="4">Transcription elongation factor 1 homolog</fullName>
    </alternativeName>
</protein>
<evidence type="ECO:0000313" key="16">
    <source>
        <dbReference type="Proteomes" id="UP000663824"/>
    </source>
</evidence>
<dbReference type="InterPro" id="IPR038567">
    <property type="entry name" value="T_Elf1_sf"/>
</dbReference>
<dbReference type="GO" id="GO:0005737">
    <property type="term" value="C:cytoplasm"/>
    <property type="evidence" value="ECO:0007669"/>
    <property type="project" value="TreeGrafter"/>
</dbReference>
<dbReference type="InterPro" id="IPR036236">
    <property type="entry name" value="Znf_C2H2_sf"/>
</dbReference>
<comment type="caution">
    <text evidence="15">The sequence shown here is derived from an EMBL/GenBank/DDBJ whole genome shotgun (WGS) entry which is preliminary data.</text>
</comment>
<dbReference type="InterPro" id="IPR007808">
    <property type="entry name" value="Elf1"/>
</dbReference>
<evidence type="ECO:0000256" key="10">
    <source>
        <dbReference type="ARBA" id="ARBA00023242"/>
    </source>
</evidence>
<organism evidence="15 16">
    <name type="scientific">Rotaria magnacalcarata</name>
    <dbReference type="NCBI Taxonomy" id="392030"/>
    <lineage>
        <taxon>Eukaryota</taxon>
        <taxon>Metazoa</taxon>
        <taxon>Spiralia</taxon>
        <taxon>Gnathifera</taxon>
        <taxon>Rotifera</taxon>
        <taxon>Eurotatoria</taxon>
        <taxon>Bdelloidea</taxon>
        <taxon>Philodinida</taxon>
        <taxon>Philodinidae</taxon>
        <taxon>Rotaria</taxon>
    </lineage>
</organism>
<evidence type="ECO:0000256" key="3">
    <source>
        <dbReference type="ARBA" id="ARBA00009730"/>
    </source>
</evidence>
<dbReference type="GO" id="GO:0008270">
    <property type="term" value="F:zinc ion binding"/>
    <property type="evidence" value="ECO:0007669"/>
    <property type="project" value="UniProtKB-KW"/>
</dbReference>
<gene>
    <name evidence="15" type="ORF">MBJ925_LOCUS2273</name>
</gene>
<feature type="coiled-coil region" evidence="12">
    <location>
        <begin position="180"/>
        <end position="280"/>
    </location>
</feature>
<reference evidence="15" key="1">
    <citation type="submission" date="2021-02" db="EMBL/GenBank/DDBJ databases">
        <authorList>
            <person name="Nowell W R."/>
        </authorList>
    </citation>
    <scope>NUCLEOTIDE SEQUENCE</scope>
</reference>
<feature type="region of interest" description="Disordered" evidence="13">
    <location>
        <begin position="490"/>
        <end position="510"/>
    </location>
</feature>
<keyword evidence="12" id="KW-0175">Coiled coil</keyword>
<accession>A0A816KPU8</accession>
<dbReference type="EMBL" id="CAJNRE010000145">
    <property type="protein sequence ID" value="CAF1922056.1"/>
    <property type="molecule type" value="Genomic_DNA"/>
</dbReference>
<keyword evidence="8" id="KW-0805">Transcription regulation</keyword>
<dbReference type="Gene3D" id="3.30.160.60">
    <property type="entry name" value="Classic Zinc Finger"/>
    <property type="match status" value="1"/>
</dbReference>
<dbReference type="PROSITE" id="PS50076">
    <property type="entry name" value="DNAJ_2"/>
    <property type="match status" value="1"/>
</dbReference>
<evidence type="ECO:0000313" key="15">
    <source>
        <dbReference type="EMBL" id="CAF1922056.1"/>
    </source>
</evidence>
<proteinExistence type="inferred from homology"/>
<keyword evidence="9" id="KW-0804">Transcription</keyword>
<evidence type="ECO:0000256" key="2">
    <source>
        <dbReference type="ARBA" id="ARBA00004123"/>
    </source>
</evidence>
<feature type="region of interest" description="Disordered" evidence="13">
    <location>
        <begin position="365"/>
        <end position="443"/>
    </location>
</feature>
<dbReference type="InterPro" id="IPR001623">
    <property type="entry name" value="DnaJ_domain"/>
</dbReference>
<comment type="subcellular location">
    <subcellularLocation>
        <location evidence="2">Nucleus</location>
    </subcellularLocation>
</comment>
<dbReference type="SMART" id="SM00355">
    <property type="entry name" value="ZnF_C2H2"/>
    <property type="match status" value="2"/>
</dbReference>
<dbReference type="SUPFAM" id="SSF46565">
    <property type="entry name" value="Chaperone J-domain"/>
    <property type="match status" value="1"/>
</dbReference>
<dbReference type="Pfam" id="PF05129">
    <property type="entry name" value="Zn_ribbon_Elf1"/>
    <property type="match status" value="1"/>
</dbReference>
<dbReference type="InterPro" id="IPR051964">
    <property type="entry name" value="Chaperone_stress_response"/>
</dbReference>
<evidence type="ECO:0000256" key="12">
    <source>
        <dbReference type="SAM" id="Coils"/>
    </source>
</evidence>
<comment type="function">
    <text evidence="1">Transcription elongation factor implicated in the maintenance of proper chromatin structure in actively transcribed regions.</text>
</comment>
<evidence type="ECO:0000256" key="9">
    <source>
        <dbReference type="ARBA" id="ARBA00023163"/>
    </source>
</evidence>
<feature type="domain" description="J" evidence="14">
    <location>
        <begin position="3"/>
        <end position="69"/>
    </location>
</feature>
<keyword evidence="7" id="KW-0862">Zinc</keyword>
<evidence type="ECO:0000256" key="13">
    <source>
        <dbReference type="SAM" id="MobiDB-lite"/>
    </source>
</evidence>
<dbReference type="FunFam" id="2.20.25.190:FF:000001">
    <property type="entry name" value="Transcription elongation factor 1 homolog"/>
    <property type="match status" value="1"/>
</dbReference>
<evidence type="ECO:0000259" key="14">
    <source>
        <dbReference type="PROSITE" id="PS50076"/>
    </source>
</evidence>
<dbReference type="InterPro" id="IPR054076">
    <property type="entry name" value="ZUO1-like_ZHD"/>
</dbReference>
<feature type="compositionally biased region" description="Basic and acidic residues" evidence="13">
    <location>
        <begin position="490"/>
        <end position="499"/>
    </location>
</feature>
<dbReference type="InterPro" id="IPR003604">
    <property type="entry name" value="Matrin/U1-like-C_Znf_C2H2"/>
</dbReference>
<dbReference type="InterPro" id="IPR013087">
    <property type="entry name" value="Znf_C2H2_type"/>
</dbReference>
<dbReference type="Pfam" id="PF00226">
    <property type="entry name" value="DnaJ"/>
    <property type="match status" value="1"/>
</dbReference>
<dbReference type="GO" id="GO:0003676">
    <property type="term" value="F:nucleic acid binding"/>
    <property type="evidence" value="ECO:0007669"/>
    <property type="project" value="InterPro"/>
</dbReference>
<dbReference type="PROSITE" id="PS00028">
    <property type="entry name" value="ZINC_FINGER_C2H2_1"/>
    <property type="match status" value="2"/>
</dbReference>
<keyword evidence="10" id="KW-0539">Nucleus</keyword>
<dbReference type="PANTHER" id="PTHR44029">
    <property type="entry name" value="DNAJ HOMOLOG SUBFAMILY C MEMBER 21"/>
    <property type="match status" value="1"/>
</dbReference>
<dbReference type="SUPFAM" id="SSF57783">
    <property type="entry name" value="Zinc beta-ribbon"/>
    <property type="match status" value="1"/>
</dbReference>
<dbReference type="PANTHER" id="PTHR44029:SF1">
    <property type="entry name" value="DNAJ HOMOLOG SUBFAMILY C MEMBER 21"/>
    <property type="match status" value="1"/>
</dbReference>
<evidence type="ECO:0000256" key="6">
    <source>
        <dbReference type="ARBA" id="ARBA00022771"/>
    </source>
</evidence>
<dbReference type="Proteomes" id="UP000663824">
    <property type="component" value="Unassembled WGS sequence"/>
</dbReference>
<dbReference type="CDD" id="cd06257">
    <property type="entry name" value="DnaJ"/>
    <property type="match status" value="1"/>
</dbReference>
<dbReference type="PRINTS" id="PR00625">
    <property type="entry name" value="JDOMAIN"/>
</dbReference>
<keyword evidence="5" id="KW-0479">Metal-binding</keyword>
<evidence type="ECO:0000256" key="8">
    <source>
        <dbReference type="ARBA" id="ARBA00023015"/>
    </source>
</evidence>
<dbReference type="AlphaFoldDB" id="A0A816KPU8"/>
<dbReference type="FunFam" id="1.10.287.110:FF:000046">
    <property type="entry name" value="dnaJ homolog subfamily C member 21"/>
    <property type="match status" value="1"/>
</dbReference>